<comment type="caution">
    <text evidence="3">The sequence shown here is derived from an EMBL/GenBank/DDBJ whole genome shotgun (WGS) entry which is preliminary data.</text>
</comment>
<accession>A0A9X3NNZ4</accession>
<dbReference type="GO" id="GO:0005829">
    <property type="term" value="C:cytosol"/>
    <property type="evidence" value="ECO:0007669"/>
    <property type="project" value="TreeGrafter"/>
</dbReference>
<dbReference type="NCBIfam" id="TIGR03815">
    <property type="entry name" value="CpaE_hom_Actino"/>
    <property type="match status" value="1"/>
</dbReference>
<dbReference type="GO" id="GO:0051782">
    <property type="term" value="P:negative regulation of cell division"/>
    <property type="evidence" value="ECO:0007669"/>
    <property type="project" value="TreeGrafter"/>
</dbReference>
<evidence type="ECO:0000259" key="2">
    <source>
        <dbReference type="Pfam" id="PF26563"/>
    </source>
</evidence>
<dbReference type="GO" id="GO:0016887">
    <property type="term" value="F:ATP hydrolysis activity"/>
    <property type="evidence" value="ECO:0007669"/>
    <property type="project" value="TreeGrafter"/>
</dbReference>
<proteinExistence type="predicted"/>
<feature type="compositionally biased region" description="Low complexity" evidence="1">
    <location>
        <begin position="354"/>
        <end position="365"/>
    </location>
</feature>
<dbReference type="PANTHER" id="PTHR43384">
    <property type="entry name" value="SEPTUM SITE-DETERMINING PROTEIN MIND HOMOLOG, CHLOROPLASTIC-RELATED"/>
    <property type="match status" value="1"/>
</dbReference>
<dbReference type="EMBL" id="JAJAQC010000037">
    <property type="protein sequence ID" value="MDA0566500.1"/>
    <property type="molecule type" value="Genomic_DNA"/>
</dbReference>
<dbReference type="InterPro" id="IPR059050">
    <property type="entry name" value="Rv3660c_N"/>
</dbReference>
<feature type="region of interest" description="Disordered" evidence="1">
    <location>
        <begin position="354"/>
        <end position="373"/>
    </location>
</feature>
<dbReference type="Pfam" id="PF26563">
    <property type="entry name" value="Rv3660c_N"/>
    <property type="match status" value="1"/>
</dbReference>
<organism evidence="3 4">
    <name type="scientific">Streptomonospora mangrovi</name>
    <dbReference type="NCBI Taxonomy" id="2883123"/>
    <lineage>
        <taxon>Bacteria</taxon>
        <taxon>Bacillati</taxon>
        <taxon>Actinomycetota</taxon>
        <taxon>Actinomycetes</taxon>
        <taxon>Streptosporangiales</taxon>
        <taxon>Nocardiopsidaceae</taxon>
        <taxon>Streptomonospora</taxon>
    </lineage>
</organism>
<dbReference type="GO" id="GO:0009898">
    <property type="term" value="C:cytoplasmic side of plasma membrane"/>
    <property type="evidence" value="ECO:0007669"/>
    <property type="project" value="TreeGrafter"/>
</dbReference>
<dbReference type="GO" id="GO:0005524">
    <property type="term" value="F:ATP binding"/>
    <property type="evidence" value="ECO:0007669"/>
    <property type="project" value="TreeGrafter"/>
</dbReference>
<dbReference type="SUPFAM" id="SSF52540">
    <property type="entry name" value="P-loop containing nucleoside triphosphate hydrolases"/>
    <property type="match status" value="1"/>
</dbReference>
<dbReference type="GO" id="GO:0016301">
    <property type="term" value="F:kinase activity"/>
    <property type="evidence" value="ECO:0007669"/>
    <property type="project" value="UniProtKB-KW"/>
</dbReference>
<evidence type="ECO:0000313" key="3">
    <source>
        <dbReference type="EMBL" id="MDA0566500.1"/>
    </source>
</evidence>
<dbReference type="Proteomes" id="UP001140076">
    <property type="component" value="Unassembled WGS sequence"/>
</dbReference>
<evidence type="ECO:0000313" key="4">
    <source>
        <dbReference type="Proteomes" id="UP001140076"/>
    </source>
</evidence>
<dbReference type="RefSeq" id="WP_270073758.1">
    <property type="nucleotide sequence ID" value="NZ_JAJAQC010000037.1"/>
</dbReference>
<sequence length="373" mass="38217">MDVSAPARPLFVTDHPELLDDLLRLAAAAGVEATVAHHPAHAAGEWARAPAVVVGADLLRAACELGLRPRPHVVVAALGGADTAVWEAALRLGAESVLRLPEDEPRLSGVLADSAHTRPGRGRVVSVVGGRGGAGASVLAIALALAGRRAHLDSALIDTDPLGCGLDLLLGAEHAEGARWGDLVKREGRLNWSALRAALPRVHGLTLLTWERGPAAPVPPAAVRAVVACAARGADLVVADLPRGLGAAAEDVLRRTTLALLVVTADLPGVIAANRLVPRLRATTANTRVLIGGGASDLSAADITDALTLPLAGRVPPDRDLARALRLGLPPGERRSSPLAAFADRVVADLLHGTTAQAPASAPASRPLTQETQ</sequence>
<gene>
    <name evidence="3" type="ORF">LG943_19600</name>
</gene>
<keyword evidence="3" id="KW-0808">Transferase</keyword>
<name>A0A9X3NNZ4_9ACTN</name>
<keyword evidence="4" id="KW-1185">Reference proteome</keyword>
<keyword evidence="3" id="KW-0418">Kinase</keyword>
<dbReference type="Gene3D" id="3.40.50.300">
    <property type="entry name" value="P-loop containing nucleotide triphosphate hydrolases"/>
    <property type="match status" value="1"/>
</dbReference>
<evidence type="ECO:0000256" key="1">
    <source>
        <dbReference type="SAM" id="MobiDB-lite"/>
    </source>
</evidence>
<dbReference type="InterPro" id="IPR022521">
    <property type="entry name" value="Rv3660c"/>
</dbReference>
<dbReference type="InterPro" id="IPR050625">
    <property type="entry name" value="ParA/MinD_ATPase"/>
</dbReference>
<dbReference type="AlphaFoldDB" id="A0A9X3NNZ4"/>
<protein>
    <submittedName>
        <fullName evidence="3">Histidine kinase</fullName>
    </submittedName>
</protein>
<dbReference type="InterPro" id="IPR027417">
    <property type="entry name" value="P-loop_NTPase"/>
</dbReference>
<dbReference type="SUPFAM" id="SSF52172">
    <property type="entry name" value="CheY-like"/>
    <property type="match status" value="1"/>
</dbReference>
<dbReference type="InterPro" id="IPR011006">
    <property type="entry name" value="CheY-like_superfamily"/>
</dbReference>
<feature type="domain" description="Rv3660c-like CheY-like N-terminal" evidence="2">
    <location>
        <begin position="12"/>
        <end position="120"/>
    </location>
</feature>
<dbReference type="PANTHER" id="PTHR43384:SF11">
    <property type="entry name" value="SEPTUM SITE DETERMINING PROTEIN"/>
    <property type="match status" value="1"/>
</dbReference>
<reference evidence="3" key="1">
    <citation type="submission" date="2021-10" db="EMBL/GenBank/DDBJ databases">
        <title>Streptomonospora sp. nov., isolated from mangrove soil.</title>
        <authorList>
            <person name="Chen X."/>
            <person name="Ge X."/>
            <person name="Liu W."/>
        </authorList>
    </citation>
    <scope>NUCLEOTIDE SEQUENCE</scope>
    <source>
        <strain evidence="3">S1-112</strain>
    </source>
</reference>